<name>A0ABV2F013_9BACL</name>
<evidence type="ECO:0000313" key="1">
    <source>
        <dbReference type="EMBL" id="MET3545077.1"/>
    </source>
</evidence>
<reference evidence="1 2" key="1">
    <citation type="submission" date="2024-06" db="EMBL/GenBank/DDBJ databases">
        <title>Genomic Encyclopedia of Type Strains, Phase IV (KMG-IV): sequencing the most valuable type-strain genomes for metagenomic binning, comparative biology and taxonomic classification.</title>
        <authorList>
            <person name="Goeker M."/>
        </authorList>
    </citation>
    <scope>NUCLEOTIDE SEQUENCE [LARGE SCALE GENOMIC DNA]</scope>
    <source>
        <strain evidence="1 2">DSM 17253</strain>
    </source>
</reference>
<proteinExistence type="predicted"/>
<dbReference type="EMBL" id="JBEPLV010000002">
    <property type="protein sequence ID" value="MET3545077.1"/>
    <property type="molecule type" value="Genomic_DNA"/>
</dbReference>
<dbReference type="RefSeq" id="WP_354495856.1">
    <property type="nucleotide sequence ID" value="NZ_JBEPLV010000002.1"/>
</dbReference>
<protein>
    <submittedName>
        <fullName evidence="1">Uncharacterized protein</fullName>
    </submittedName>
</protein>
<evidence type="ECO:0000313" key="2">
    <source>
        <dbReference type="Proteomes" id="UP001549098"/>
    </source>
</evidence>
<comment type="caution">
    <text evidence="1">The sequence shown here is derived from an EMBL/GenBank/DDBJ whole genome shotgun (WGS) entry which is preliminary data.</text>
</comment>
<organism evidence="1 2">
    <name type="scientific">Paenibacillus favisporus</name>
    <dbReference type="NCBI Taxonomy" id="221028"/>
    <lineage>
        <taxon>Bacteria</taxon>
        <taxon>Bacillati</taxon>
        <taxon>Bacillota</taxon>
        <taxon>Bacilli</taxon>
        <taxon>Bacillales</taxon>
        <taxon>Paenibacillaceae</taxon>
        <taxon>Paenibacillus</taxon>
    </lineage>
</organism>
<gene>
    <name evidence="1" type="ORF">ABID47_001688</name>
</gene>
<dbReference type="Proteomes" id="UP001549098">
    <property type="component" value="Unassembled WGS sequence"/>
</dbReference>
<accession>A0ABV2F013</accession>
<keyword evidence="2" id="KW-1185">Reference proteome</keyword>
<sequence length="44" mass="4814">MDAERPRRMYANAGTAWHMLPHAGLALIGRQITLIVKAADVLSP</sequence>